<evidence type="ECO:0000313" key="2">
    <source>
        <dbReference type="EMBL" id="MDX6850201.1"/>
    </source>
</evidence>
<accession>A0ABU4RZ91</accession>
<name>A0ABU4RZ91_9GAMM</name>
<feature type="transmembrane region" description="Helical" evidence="1">
    <location>
        <begin position="61"/>
        <end position="81"/>
    </location>
</feature>
<comment type="caution">
    <text evidence="2">The sequence shown here is derived from an EMBL/GenBank/DDBJ whole genome shotgun (WGS) entry which is preliminary data.</text>
</comment>
<keyword evidence="3" id="KW-1185">Reference proteome</keyword>
<feature type="transmembrane region" description="Helical" evidence="1">
    <location>
        <begin position="167"/>
        <end position="185"/>
    </location>
</feature>
<feature type="transmembrane region" description="Helical" evidence="1">
    <location>
        <begin position="6"/>
        <end position="26"/>
    </location>
</feature>
<dbReference type="Proteomes" id="UP001273505">
    <property type="component" value="Unassembled WGS sequence"/>
</dbReference>
<gene>
    <name evidence="2" type="ORF">SCD92_12580</name>
</gene>
<keyword evidence="1" id="KW-0472">Membrane</keyword>
<evidence type="ECO:0008006" key="4">
    <source>
        <dbReference type="Google" id="ProtNLM"/>
    </source>
</evidence>
<sequence>MSVYMIVHIITGTVAVCSGFIALFSLKGSTIHRIAGRTFFFSMLIMASLGAIIALQVGILIATIAGVFTCYLVLTSWAAIAKPATAPKRINQLAPWVAGGIAVAGIYLGQLASASSDNMHAGYHAASYYFFGGLALWTGLFDTWILLRRQTLGFYQRLIRHLWRMCLGLFLAAGSLFTGPGAQAFPEAWQGSAWLSVPENTVLLVMLIYILLLTWQKWRRYRATDA</sequence>
<organism evidence="2 3">
    <name type="scientific">Gilvimarinus gilvus</name>
    <dbReference type="NCBI Taxonomy" id="3058038"/>
    <lineage>
        <taxon>Bacteria</taxon>
        <taxon>Pseudomonadati</taxon>
        <taxon>Pseudomonadota</taxon>
        <taxon>Gammaproteobacteria</taxon>
        <taxon>Cellvibrionales</taxon>
        <taxon>Cellvibrionaceae</taxon>
        <taxon>Gilvimarinus</taxon>
    </lineage>
</organism>
<dbReference type="RefSeq" id="WP_302720827.1">
    <property type="nucleotide sequence ID" value="NZ_JAULRU010000215.1"/>
</dbReference>
<proteinExistence type="predicted"/>
<keyword evidence="1" id="KW-1133">Transmembrane helix</keyword>
<feature type="transmembrane region" description="Helical" evidence="1">
    <location>
        <begin position="93"/>
        <end position="114"/>
    </location>
</feature>
<feature type="transmembrane region" description="Helical" evidence="1">
    <location>
        <begin position="126"/>
        <end position="147"/>
    </location>
</feature>
<dbReference type="EMBL" id="JAXAFO010000021">
    <property type="protein sequence ID" value="MDX6850201.1"/>
    <property type="molecule type" value="Genomic_DNA"/>
</dbReference>
<feature type="transmembrane region" description="Helical" evidence="1">
    <location>
        <begin position="191"/>
        <end position="212"/>
    </location>
</feature>
<keyword evidence="1" id="KW-0812">Transmembrane</keyword>
<protein>
    <recommendedName>
        <fullName evidence="4">DUF2306 domain-containing protein</fullName>
    </recommendedName>
</protein>
<reference evidence="2 3" key="1">
    <citation type="submission" date="2023-11" db="EMBL/GenBank/DDBJ databases">
        <title>Gilvimarinus fulvus sp. nov., isolated from the surface of Kelp.</title>
        <authorList>
            <person name="Sun Y.Y."/>
            <person name="Gong Y."/>
            <person name="Du Z.J."/>
        </authorList>
    </citation>
    <scope>NUCLEOTIDE SEQUENCE [LARGE SCALE GENOMIC DNA]</scope>
    <source>
        <strain evidence="2 3">SDUM040013</strain>
    </source>
</reference>
<feature type="transmembrane region" description="Helical" evidence="1">
    <location>
        <begin position="38"/>
        <end position="55"/>
    </location>
</feature>
<evidence type="ECO:0000256" key="1">
    <source>
        <dbReference type="SAM" id="Phobius"/>
    </source>
</evidence>
<evidence type="ECO:0000313" key="3">
    <source>
        <dbReference type="Proteomes" id="UP001273505"/>
    </source>
</evidence>